<dbReference type="SUPFAM" id="SSF55874">
    <property type="entry name" value="ATPase domain of HSP90 chaperone/DNA topoisomerase II/histidine kinase"/>
    <property type="match status" value="1"/>
</dbReference>
<feature type="transmembrane region" description="Helical" evidence="14">
    <location>
        <begin position="236"/>
        <end position="258"/>
    </location>
</feature>
<evidence type="ECO:0000256" key="11">
    <source>
        <dbReference type="ARBA" id="ARBA00022989"/>
    </source>
</evidence>
<dbReference type="InterPro" id="IPR003661">
    <property type="entry name" value="HisK_dim/P_dom"/>
</dbReference>
<dbReference type="EMBL" id="AP023366">
    <property type="protein sequence ID" value="BCJ88267.1"/>
    <property type="molecule type" value="Genomic_DNA"/>
</dbReference>
<dbReference type="SUPFAM" id="SSF47384">
    <property type="entry name" value="Homodimeric domain of signal transducing histidine kinase"/>
    <property type="match status" value="1"/>
</dbReference>
<evidence type="ECO:0000256" key="3">
    <source>
        <dbReference type="ARBA" id="ARBA00012438"/>
    </source>
</evidence>
<evidence type="ECO:0000259" key="16">
    <source>
        <dbReference type="PROSITE" id="PS50885"/>
    </source>
</evidence>
<gene>
    <name evidence="17" type="ORF">skT53_32520</name>
</gene>
<dbReference type="GO" id="GO:0005886">
    <property type="term" value="C:plasma membrane"/>
    <property type="evidence" value="ECO:0007669"/>
    <property type="project" value="UniProtKB-SubCell"/>
</dbReference>
<dbReference type="Gene3D" id="3.30.565.10">
    <property type="entry name" value="Histidine kinase-like ATPase, C-terminal domain"/>
    <property type="match status" value="1"/>
</dbReference>
<evidence type="ECO:0000256" key="1">
    <source>
        <dbReference type="ARBA" id="ARBA00000085"/>
    </source>
</evidence>
<evidence type="ECO:0000313" key="18">
    <source>
        <dbReference type="Proteomes" id="UP000593802"/>
    </source>
</evidence>
<dbReference type="SMART" id="SM00304">
    <property type="entry name" value="HAMP"/>
    <property type="match status" value="1"/>
</dbReference>
<dbReference type="PANTHER" id="PTHR43065">
    <property type="entry name" value="SENSOR HISTIDINE KINASE"/>
    <property type="match status" value="1"/>
</dbReference>
<dbReference type="PRINTS" id="PR00344">
    <property type="entry name" value="BCTRLSENSOR"/>
</dbReference>
<dbReference type="SUPFAM" id="SSF158472">
    <property type="entry name" value="HAMP domain-like"/>
    <property type="match status" value="1"/>
</dbReference>
<keyword evidence="11 14" id="KW-1133">Transmembrane helix</keyword>
<dbReference type="Pfam" id="PF00672">
    <property type="entry name" value="HAMP"/>
    <property type="match status" value="1"/>
</dbReference>
<dbReference type="PANTHER" id="PTHR43065:SF46">
    <property type="entry name" value="C4-DICARBOXYLATE TRANSPORT SENSOR PROTEIN DCTB"/>
    <property type="match status" value="1"/>
</dbReference>
<keyword evidence="7 14" id="KW-0812">Transmembrane</keyword>
<evidence type="ECO:0000256" key="12">
    <source>
        <dbReference type="ARBA" id="ARBA00023012"/>
    </source>
</evidence>
<dbReference type="InterPro" id="IPR005467">
    <property type="entry name" value="His_kinase_dom"/>
</dbReference>
<evidence type="ECO:0000256" key="8">
    <source>
        <dbReference type="ARBA" id="ARBA00022741"/>
    </source>
</evidence>
<feature type="domain" description="Histidine kinase" evidence="15">
    <location>
        <begin position="450"/>
        <end position="665"/>
    </location>
</feature>
<dbReference type="Pfam" id="PF02518">
    <property type="entry name" value="HATPase_c"/>
    <property type="match status" value="1"/>
</dbReference>
<dbReference type="PROSITE" id="PS50885">
    <property type="entry name" value="HAMP"/>
    <property type="match status" value="1"/>
</dbReference>
<keyword evidence="8" id="KW-0547">Nucleotide-binding</keyword>
<evidence type="ECO:0000256" key="4">
    <source>
        <dbReference type="ARBA" id="ARBA00022475"/>
    </source>
</evidence>
<dbReference type="InterPro" id="IPR003594">
    <property type="entry name" value="HATPase_dom"/>
</dbReference>
<dbReference type="GO" id="GO:0000155">
    <property type="term" value="F:phosphorelay sensor kinase activity"/>
    <property type="evidence" value="ECO:0007669"/>
    <property type="project" value="InterPro"/>
</dbReference>
<keyword evidence="9 17" id="KW-0418">Kinase</keyword>
<keyword evidence="10" id="KW-0067">ATP-binding</keyword>
<keyword evidence="12" id="KW-0902">Two-component regulatory system</keyword>
<dbReference type="KEGG" id="eff:skT53_32520"/>
<dbReference type="Gene3D" id="1.10.8.500">
    <property type="entry name" value="HAMP domain in histidine kinase"/>
    <property type="match status" value="1"/>
</dbReference>
<dbReference type="SMART" id="SM00387">
    <property type="entry name" value="HATPase_c"/>
    <property type="match status" value="1"/>
</dbReference>
<evidence type="ECO:0000256" key="7">
    <source>
        <dbReference type="ARBA" id="ARBA00022692"/>
    </source>
</evidence>
<evidence type="ECO:0000256" key="5">
    <source>
        <dbReference type="ARBA" id="ARBA00022553"/>
    </source>
</evidence>
<keyword evidence="4" id="KW-1003">Cell membrane</keyword>
<evidence type="ECO:0000256" key="6">
    <source>
        <dbReference type="ARBA" id="ARBA00022679"/>
    </source>
</evidence>
<evidence type="ECO:0000256" key="13">
    <source>
        <dbReference type="ARBA" id="ARBA00023136"/>
    </source>
</evidence>
<evidence type="ECO:0000256" key="2">
    <source>
        <dbReference type="ARBA" id="ARBA00004651"/>
    </source>
</evidence>
<dbReference type="Proteomes" id="UP000593802">
    <property type="component" value="Chromosome"/>
</dbReference>
<dbReference type="EC" id="2.7.13.3" evidence="3"/>
<dbReference type="RefSeq" id="WP_200758902.1">
    <property type="nucleotide sequence ID" value="NZ_AP023366.1"/>
</dbReference>
<comment type="subcellular location">
    <subcellularLocation>
        <location evidence="2">Cell membrane</location>
        <topology evidence="2">Multi-pass membrane protein</topology>
    </subcellularLocation>
</comment>
<sequence>MQEVDALLVRVEAALREAEFDQALQQTEDAAITRIYRILGELPMADEAVVLDAAGSVKLGANRFKIMDDLARPDWQDPAIISRLREGSVYYSPVLLANNGIPSVKVVVPYFSPDRRMFWGGIGVQIRLRSLFELVGSRHAGKQEEVFLVDQSGTLIAHDDFTKVLQQTDVAKSFTVRHFLEDGNPGGLPSPNRYQNYAGQEVLGVYSKLARTGWAAVVEQPVSAAFASIYSLLGKLAWFLFFIVAGAVLLSVFFGLFFTKPIEQLEKTVRQVGRGVLDIRISTRRKDELGSLMTAFNQMTAHLRMQSEKLLQEKEQLDAVVNGIGAGLALVYPDCRVAWMNPLLEKWVRFDRNNQLFTCHQMFVNSPNPCSGCPIILQRDTRELWDQQITILSQQGEQKVLRHQIYHLEHVRPGDPEYLIVVEDITEQRRMEEMLMQADKLSALGLMASGFVHEINNPLATIQAYAEDLEDRLRSERDGLTSEDVARYLRIIRDNISRSKKVTQHMLNFSRKSEWKQEYIHVPSVLEESLSLFAHAFAKKRVRLEKEWETDLPRVKGDSLQLMQVIVNLLNNSLDAVSDNGIIKLTVGFANSRLQIRLCDNGTGIPKEYLNKVFDPFFTTKKVGKGTGLGLSICYGIITRMGGVILLNSVEGQGTEAVIDLPVIDSKGGATGDGVAEHQAIDCG</sequence>
<dbReference type="Pfam" id="PF02743">
    <property type="entry name" value="dCache_1"/>
    <property type="match status" value="1"/>
</dbReference>
<dbReference type="CDD" id="cd18774">
    <property type="entry name" value="PDC2_HK_sensor"/>
    <property type="match status" value="1"/>
</dbReference>
<protein>
    <recommendedName>
        <fullName evidence="3">histidine kinase</fullName>
        <ecNumber evidence="3">2.7.13.3</ecNumber>
    </recommendedName>
</protein>
<dbReference type="SUPFAM" id="SSF55785">
    <property type="entry name" value="PYP-like sensor domain (PAS domain)"/>
    <property type="match status" value="1"/>
</dbReference>
<reference evidence="17 18" key="1">
    <citation type="submission" date="2020-08" db="EMBL/GenBank/DDBJ databases">
        <title>Complete Genome Sequence of Effusibacillus dendaii Strain skT53, Isolated from Farmland soil.</title>
        <authorList>
            <person name="Konishi T."/>
            <person name="Kawasaki H."/>
        </authorList>
    </citation>
    <scope>NUCLEOTIDE SEQUENCE [LARGE SCALE GENOMIC DNA]</scope>
    <source>
        <strain evidence="18">skT53</strain>
    </source>
</reference>
<dbReference type="Gene3D" id="1.10.287.130">
    <property type="match status" value="1"/>
</dbReference>
<dbReference type="PROSITE" id="PS50109">
    <property type="entry name" value="HIS_KIN"/>
    <property type="match status" value="1"/>
</dbReference>
<organism evidence="17 18">
    <name type="scientific">Effusibacillus dendaii</name>
    <dbReference type="NCBI Taxonomy" id="2743772"/>
    <lineage>
        <taxon>Bacteria</taxon>
        <taxon>Bacillati</taxon>
        <taxon>Bacillota</taxon>
        <taxon>Bacilli</taxon>
        <taxon>Bacillales</taxon>
        <taxon>Alicyclobacillaceae</taxon>
        <taxon>Effusibacillus</taxon>
    </lineage>
</organism>
<evidence type="ECO:0000313" key="17">
    <source>
        <dbReference type="EMBL" id="BCJ88267.1"/>
    </source>
</evidence>
<accession>A0A7I8DE15</accession>
<dbReference type="GO" id="GO:0005524">
    <property type="term" value="F:ATP binding"/>
    <property type="evidence" value="ECO:0007669"/>
    <property type="project" value="UniProtKB-KW"/>
</dbReference>
<evidence type="ECO:0000259" key="15">
    <source>
        <dbReference type="PROSITE" id="PS50109"/>
    </source>
</evidence>
<dbReference type="SMART" id="SM00388">
    <property type="entry name" value="HisKA"/>
    <property type="match status" value="1"/>
</dbReference>
<dbReference type="InterPro" id="IPR036890">
    <property type="entry name" value="HATPase_C_sf"/>
</dbReference>
<dbReference type="CDD" id="cd06225">
    <property type="entry name" value="HAMP"/>
    <property type="match status" value="1"/>
</dbReference>
<keyword evidence="13 14" id="KW-0472">Membrane</keyword>
<dbReference type="InterPro" id="IPR033479">
    <property type="entry name" value="dCache_1"/>
</dbReference>
<keyword evidence="18" id="KW-1185">Reference proteome</keyword>
<dbReference type="InterPro" id="IPR036097">
    <property type="entry name" value="HisK_dim/P_sf"/>
</dbReference>
<dbReference type="Pfam" id="PF00512">
    <property type="entry name" value="HisKA"/>
    <property type="match status" value="1"/>
</dbReference>
<evidence type="ECO:0000256" key="9">
    <source>
        <dbReference type="ARBA" id="ARBA00022777"/>
    </source>
</evidence>
<dbReference type="InterPro" id="IPR035965">
    <property type="entry name" value="PAS-like_dom_sf"/>
</dbReference>
<proteinExistence type="predicted"/>
<keyword evidence="5" id="KW-0597">Phosphoprotein</keyword>
<dbReference type="Gene3D" id="3.30.450.20">
    <property type="entry name" value="PAS domain"/>
    <property type="match status" value="2"/>
</dbReference>
<name>A0A7I8DE15_9BACL</name>
<evidence type="ECO:0000256" key="14">
    <source>
        <dbReference type="SAM" id="Phobius"/>
    </source>
</evidence>
<dbReference type="InterPro" id="IPR003660">
    <property type="entry name" value="HAMP_dom"/>
</dbReference>
<keyword evidence="6" id="KW-0808">Transferase</keyword>
<dbReference type="AlphaFoldDB" id="A0A7I8DE15"/>
<dbReference type="InterPro" id="IPR004358">
    <property type="entry name" value="Sig_transdc_His_kin-like_C"/>
</dbReference>
<comment type="catalytic activity">
    <reaction evidence="1">
        <text>ATP + protein L-histidine = ADP + protein N-phospho-L-histidine.</text>
        <dbReference type="EC" id="2.7.13.3"/>
    </reaction>
</comment>
<feature type="domain" description="HAMP" evidence="16">
    <location>
        <begin position="256"/>
        <end position="308"/>
    </location>
</feature>
<evidence type="ECO:0000256" key="10">
    <source>
        <dbReference type="ARBA" id="ARBA00022840"/>
    </source>
</evidence>
<dbReference type="CDD" id="cd00082">
    <property type="entry name" value="HisKA"/>
    <property type="match status" value="1"/>
</dbReference>